<evidence type="ECO:0000256" key="2">
    <source>
        <dbReference type="SAM" id="MobiDB-lite"/>
    </source>
</evidence>
<evidence type="ECO:0000256" key="3">
    <source>
        <dbReference type="SAM" id="Phobius"/>
    </source>
</evidence>
<evidence type="ECO:0000256" key="1">
    <source>
        <dbReference type="ARBA" id="ARBA00022481"/>
    </source>
</evidence>
<dbReference type="Pfam" id="PF07963">
    <property type="entry name" value="N_methyl"/>
    <property type="match status" value="1"/>
</dbReference>
<evidence type="ECO:0000313" key="4">
    <source>
        <dbReference type="EMBL" id="OGE37526.1"/>
    </source>
</evidence>
<dbReference type="AlphaFoldDB" id="A0A1F5K9F4"/>
<dbReference type="NCBIfam" id="TIGR02532">
    <property type="entry name" value="IV_pilin_GFxxxE"/>
    <property type="match status" value="1"/>
</dbReference>
<dbReference type="InterPro" id="IPR012902">
    <property type="entry name" value="N_methyl_site"/>
</dbReference>
<feature type="region of interest" description="Disordered" evidence="2">
    <location>
        <begin position="1"/>
        <end position="25"/>
    </location>
</feature>
<sequence>MHTYDNRHHEPAKGEARSFQERLDSGSTRGIPKLVRNDNGGFGFTLIELLVTISIISILTIIGMVSYQVVLKNGRDAKRQADFKIIQSSLEQYHSDQFFYPSGILTWGSSLTSSTGNPSPPSPVKTYLNTIPTDPIANPQYNYVASPSGCNNSALNRCVSYCLYARVENFTPTDTLCVNDSTRTLEITPP</sequence>
<keyword evidence="3" id="KW-0812">Transmembrane</keyword>
<organism evidence="4 5">
    <name type="scientific">Candidatus Daviesbacteria bacterium RIFCSPHIGHO2_12_FULL_37_11</name>
    <dbReference type="NCBI Taxonomy" id="1797777"/>
    <lineage>
        <taxon>Bacteria</taxon>
        <taxon>Candidatus Daviesiibacteriota</taxon>
    </lineage>
</organism>
<dbReference type="GO" id="GO:0015627">
    <property type="term" value="C:type II protein secretion system complex"/>
    <property type="evidence" value="ECO:0007669"/>
    <property type="project" value="InterPro"/>
</dbReference>
<gene>
    <name evidence="4" type="ORF">A3F00_05050</name>
</gene>
<keyword evidence="3" id="KW-1133">Transmembrane helix</keyword>
<evidence type="ECO:0008006" key="6">
    <source>
        <dbReference type="Google" id="ProtNLM"/>
    </source>
</evidence>
<name>A0A1F5K9F4_9BACT</name>
<dbReference type="InterPro" id="IPR000983">
    <property type="entry name" value="Bac_GSPG_pilin"/>
</dbReference>
<dbReference type="Gene3D" id="3.30.700.10">
    <property type="entry name" value="Glycoprotein, Type 4 Pilin"/>
    <property type="match status" value="1"/>
</dbReference>
<proteinExistence type="predicted"/>
<protein>
    <recommendedName>
        <fullName evidence="6">Type II secretion system protein GspG C-terminal domain-containing protein</fullName>
    </recommendedName>
</protein>
<dbReference type="Proteomes" id="UP000176527">
    <property type="component" value="Unassembled WGS sequence"/>
</dbReference>
<dbReference type="PRINTS" id="PR00813">
    <property type="entry name" value="BCTERIALGSPG"/>
</dbReference>
<feature type="compositionally biased region" description="Basic and acidic residues" evidence="2">
    <location>
        <begin position="1"/>
        <end position="24"/>
    </location>
</feature>
<dbReference type="GO" id="GO:0015628">
    <property type="term" value="P:protein secretion by the type II secretion system"/>
    <property type="evidence" value="ECO:0007669"/>
    <property type="project" value="InterPro"/>
</dbReference>
<evidence type="ECO:0000313" key="5">
    <source>
        <dbReference type="Proteomes" id="UP000176527"/>
    </source>
</evidence>
<feature type="transmembrane region" description="Helical" evidence="3">
    <location>
        <begin position="42"/>
        <end position="70"/>
    </location>
</feature>
<accession>A0A1F5K9F4</accession>
<reference evidence="4 5" key="1">
    <citation type="journal article" date="2016" name="Nat. Commun.">
        <title>Thousands of microbial genomes shed light on interconnected biogeochemical processes in an aquifer system.</title>
        <authorList>
            <person name="Anantharaman K."/>
            <person name="Brown C.T."/>
            <person name="Hug L.A."/>
            <person name="Sharon I."/>
            <person name="Castelle C.J."/>
            <person name="Probst A.J."/>
            <person name="Thomas B.C."/>
            <person name="Singh A."/>
            <person name="Wilkins M.J."/>
            <person name="Karaoz U."/>
            <person name="Brodie E.L."/>
            <person name="Williams K.H."/>
            <person name="Hubbard S.S."/>
            <person name="Banfield J.F."/>
        </authorList>
    </citation>
    <scope>NUCLEOTIDE SEQUENCE [LARGE SCALE GENOMIC DNA]</scope>
</reference>
<dbReference type="SUPFAM" id="SSF54523">
    <property type="entry name" value="Pili subunits"/>
    <property type="match status" value="1"/>
</dbReference>
<dbReference type="InterPro" id="IPR045584">
    <property type="entry name" value="Pilin-like"/>
</dbReference>
<dbReference type="EMBL" id="MFDE01000040">
    <property type="protein sequence ID" value="OGE37526.1"/>
    <property type="molecule type" value="Genomic_DNA"/>
</dbReference>
<keyword evidence="3" id="KW-0472">Membrane</keyword>
<keyword evidence="1" id="KW-0488">Methylation</keyword>
<comment type="caution">
    <text evidence="4">The sequence shown here is derived from an EMBL/GenBank/DDBJ whole genome shotgun (WGS) entry which is preliminary data.</text>
</comment>